<protein>
    <recommendedName>
        <fullName evidence="7">DUF2577 domain-containing protein</fullName>
    </recommendedName>
</protein>
<evidence type="ECO:0000313" key="3">
    <source>
        <dbReference type="EMBL" id="NSJ78930.1"/>
    </source>
</evidence>
<dbReference type="AlphaFoldDB" id="D4MVQ0"/>
<name>D4MVQ0_ANAHA</name>
<dbReference type="RefSeq" id="WP_009204070.1">
    <property type="nucleotide sequence ID" value="NC_021016.1"/>
</dbReference>
<reference evidence="3 6" key="4">
    <citation type="journal article" date="2020" name="Cell Host Microbe">
        <title>Functional and Genomic Variation between Human-Derived Isolates of Lachnospiraceae Reveals Inter- and Intra-Species Diversity.</title>
        <authorList>
            <person name="Sorbara M.T."/>
            <person name="Littmann E.R."/>
            <person name="Fontana E."/>
            <person name="Moody T.U."/>
            <person name="Kohout C.E."/>
            <person name="Gjonbalaj M."/>
            <person name="Eaton V."/>
            <person name="Seok R."/>
            <person name="Leiner I.M."/>
            <person name="Pamer E.G."/>
        </authorList>
    </citation>
    <scope>NUCLEOTIDE SEQUENCE [LARGE SCALE GENOMIC DNA]</scope>
    <source>
        <strain evidence="3 6">MSK.14.57</strain>
    </source>
</reference>
<reference evidence="2 4" key="2">
    <citation type="submission" date="2010-03" db="EMBL/GenBank/DDBJ databases">
        <authorList>
            <person name="Pajon A."/>
        </authorList>
    </citation>
    <scope>NUCLEOTIDE SEQUENCE [LARGE SCALE GENOMIC DNA]</scope>
    <source>
        <strain evidence="2 4">SSC/2</strain>
    </source>
</reference>
<dbReference type="Proteomes" id="UP001644750">
    <property type="component" value="Unassembled WGS sequence"/>
</dbReference>
<dbReference type="Proteomes" id="UP000008960">
    <property type="component" value="Chromosome"/>
</dbReference>
<evidence type="ECO:0000313" key="1">
    <source>
        <dbReference type="EMBL" id="AQP39895.1"/>
    </source>
</evidence>
<dbReference type="PATRIC" id="fig|245018.3.peg.2929"/>
<dbReference type="EMBL" id="CP012098">
    <property type="protein sequence ID" value="AQP39895.1"/>
    <property type="molecule type" value="Genomic_DNA"/>
</dbReference>
<sequence>MNAYERMLEVMRKQGKKDNPASIEIAYVSDGQVIHHGQKLDKDDYLITEGLSLKNGDKVLIVQINDEEYVVICKVVSA</sequence>
<reference evidence="2 4" key="1">
    <citation type="submission" date="2010-03" db="EMBL/GenBank/DDBJ databases">
        <title>The genome sequence of Clostridiales sp. SSC/2.</title>
        <authorList>
            <consortium name="metaHIT consortium -- http://www.metahit.eu/"/>
            <person name="Pajon A."/>
            <person name="Turner K."/>
            <person name="Parkhill J."/>
            <person name="Duncan S."/>
            <person name="Flint H."/>
        </authorList>
    </citation>
    <scope>NUCLEOTIDE SEQUENCE [LARGE SCALE GENOMIC DNA]</scope>
    <source>
        <strain evidence="2 4">SSC/2</strain>
    </source>
</reference>
<dbReference type="KEGG" id="bprl:CL2_26390"/>
<accession>D4MVQ0</accession>
<dbReference type="EMBL" id="JAAITB010000008">
    <property type="protein sequence ID" value="NSJ78930.1"/>
    <property type="molecule type" value="Genomic_DNA"/>
</dbReference>
<dbReference type="EMBL" id="FP929061">
    <property type="protein sequence ID" value="CBL39466.1"/>
    <property type="molecule type" value="Genomic_DNA"/>
</dbReference>
<evidence type="ECO:0000313" key="4">
    <source>
        <dbReference type="Proteomes" id="UP000008960"/>
    </source>
</evidence>
<reference evidence="3" key="5">
    <citation type="submission" date="2020-02" db="EMBL/GenBank/DDBJ databases">
        <authorList>
            <person name="Littmann E."/>
            <person name="Sorbara M."/>
        </authorList>
    </citation>
    <scope>NUCLEOTIDE SEQUENCE</scope>
    <source>
        <strain evidence="3">MSK.14.57</strain>
    </source>
</reference>
<dbReference type="Proteomes" id="UP000188159">
    <property type="component" value="Chromosome"/>
</dbReference>
<organism evidence="2 4">
    <name type="scientific">Anaerostipes hadrus</name>
    <dbReference type="NCBI Taxonomy" id="649756"/>
    <lineage>
        <taxon>Bacteria</taxon>
        <taxon>Bacillati</taxon>
        <taxon>Bacillota</taxon>
        <taxon>Clostridia</taxon>
        <taxon>Lachnospirales</taxon>
        <taxon>Lachnospiraceae</taxon>
        <taxon>Anaerostipes</taxon>
    </lineage>
</organism>
<evidence type="ECO:0008006" key="7">
    <source>
        <dbReference type="Google" id="ProtNLM"/>
    </source>
</evidence>
<evidence type="ECO:0000313" key="6">
    <source>
        <dbReference type="Proteomes" id="UP001644750"/>
    </source>
</evidence>
<reference evidence="1 5" key="3">
    <citation type="journal article" date="2016" name="Sci. Rep.">
        <title>Accelerated dysbiosis of gut microbiota during aggravation of DSS-induced colitis by a butyrate-producing bacterium.</title>
        <authorList>
            <person name="Zhang Q."/>
            <person name="Wu Y."/>
            <person name="Wang J."/>
            <person name="Wu G."/>
            <person name="Long W."/>
            <person name="Xue Z."/>
            <person name="Wang L."/>
            <person name="Zhang X."/>
            <person name="Pang X."/>
            <person name="Zhao Y."/>
            <person name="Zhao L."/>
            <person name="Zhang C."/>
        </authorList>
    </citation>
    <scope>NUCLEOTIDE SEQUENCE [LARGE SCALE GENOMIC DNA]</scope>
    <source>
        <strain evidence="1 5">BPB5</strain>
    </source>
</reference>
<evidence type="ECO:0000313" key="5">
    <source>
        <dbReference type="Proteomes" id="UP000188159"/>
    </source>
</evidence>
<proteinExistence type="predicted"/>
<evidence type="ECO:0000313" key="2">
    <source>
        <dbReference type="EMBL" id="CBL39466.1"/>
    </source>
</evidence>
<gene>
    <name evidence="2" type="ORF">CL2_26390</name>
    <name evidence="1" type="ORF">DO83_10075</name>
    <name evidence="3" type="ORF">G5A72_04860</name>
</gene>
<keyword evidence="6" id="KW-1185">Reference proteome</keyword>